<protein>
    <submittedName>
        <fullName evidence="1">Uncharacterized protein</fullName>
    </submittedName>
</protein>
<dbReference type="EMBL" id="SHKL01000001">
    <property type="protein sequence ID" value="RZT87414.1"/>
    <property type="molecule type" value="Genomic_DNA"/>
</dbReference>
<dbReference type="Proteomes" id="UP000291591">
    <property type="component" value="Unassembled WGS sequence"/>
</dbReference>
<name>A0A4Q7V1R8_PSEST</name>
<dbReference type="OrthoDB" id="6307929at2"/>
<proteinExistence type="predicted"/>
<reference evidence="1 2" key="1">
    <citation type="submission" date="2019-02" db="EMBL/GenBank/DDBJ databases">
        <title>Sequencing the genomes of 1000 actinobacteria strains.</title>
        <authorList>
            <person name="Klenk H.-P."/>
        </authorList>
    </citation>
    <scope>NUCLEOTIDE SEQUENCE [LARGE SCALE GENOMIC DNA]</scope>
    <source>
        <strain evidence="1 2">DSM 45779</strain>
    </source>
</reference>
<comment type="caution">
    <text evidence="1">The sequence shown here is derived from an EMBL/GenBank/DDBJ whole genome shotgun (WGS) entry which is preliminary data.</text>
</comment>
<dbReference type="AlphaFoldDB" id="A0A4Q7V1R8"/>
<sequence>MDTRAHSIPTWVSPDHQQVRDLLTITKHHRDDYTRGVWDGADWACGWPVSREAAGDEMTDALPERNTDREKAGRADVLAWLMGFAAAPIEIPRRNSDGTVVTAEQLYAEMVDDHPLPPIAEERRDMQDKARRQAARWAALADLS</sequence>
<evidence type="ECO:0000313" key="1">
    <source>
        <dbReference type="EMBL" id="RZT87414.1"/>
    </source>
</evidence>
<keyword evidence="2" id="KW-1185">Reference proteome</keyword>
<evidence type="ECO:0000313" key="2">
    <source>
        <dbReference type="Proteomes" id="UP000291591"/>
    </source>
</evidence>
<dbReference type="RefSeq" id="WP_130291571.1">
    <property type="nucleotide sequence ID" value="NZ_SHKL01000001.1"/>
</dbReference>
<organism evidence="1 2">
    <name type="scientific">Pseudonocardia sediminis</name>
    <dbReference type="NCBI Taxonomy" id="1397368"/>
    <lineage>
        <taxon>Bacteria</taxon>
        <taxon>Bacillati</taxon>
        <taxon>Actinomycetota</taxon>
        <taxon>Actinomycetes</taxon>
        <taxon>Pseudonocardiales</taxon>
        <taxon>Pseudonocardiaceae</taxon>
        <taxon>Pseudonocardia</taxon>
    </lineage>
</organism>
<accession>A0A4Q7V1R8</accession>
<gene>
    <name evidence="1" type="ORF">EV383_4337</name>
</gene>